<name>A0A1G2QIR9_9BACT</name>
<sequence length="65" mass="7744">MTSDEPAVVILIYHALQSRRWISRQVMDVPMLSIFQQLTMYSIIWKFIISENTASMFMQERQTTM</sequence>
<dbReference type="Proteomes" id="UP000177090">
    <property type="component" value="Unassembled WGS sequence"/>
</dbReference>
<dbReference type="AlphaFoldDB" id="A0A1G2QIR9"/>
<accession>A0A1G2QIR9</accession>
<protein>
    <submittedName>
        <fullName evidence="1">Uncharacterized protein</fullName>
    </submittedName>
</protein>
<organism evidence="1 2">
    <name type="scientific">Candidatus Vogelbacteria bacterium RIFOXYD1_FULL_51_18</name>
    <dbReference type="NCBI Taxonomy" id="1802440"/>
    <lineage>
        <taxon>Bacteria</taxon>
        <taxon>Candidatus Vogeliibacteriota</taxon>
    </lineage>
</organism>
<evidence type="ECO:0000313" key="2">
    <source>
        <dbReference type="Proteomes" id="UP000177090"/>
    </source>
</evidence>
<proteinExistence type="predicted"/>
<comment type="caution">
    <text evidence="1">The sequence shown here is derived from an EMBL/GenBank/DDBJ whole genome shotgun (WGS) entry which is preliminary data.</text>
</comment>
<reference evidence="1 2" key="1">
    <citation type="journal article" date="2016" name="Nat. Commun.">
        <title>Thousands of microbial genomes shed light on interconnected biogeochemical processes in an aquifer system.</title>
        <authorList>
            <person name="Anantharaman K."/>
            <person name="Brown C.T."/>
            <person name="Hug L.A."/>
            <person name="Sharon I."/>
            <person name="Castelle C.J."/>
            <person name="Probst A.J."/>
            <person name="Thomas B.C."/>
            <person name="Singh A."/>
            <person name="Wilkins M.J."/>
            <person name="Karaoz U."/>
            <person name="Brodie E.L."/>
            <person name="Williams K.H."/>
            <person name="Hubbard S.S."/>
            <person name="Banfield J.F."/>
        </authorList>
    </citation>
    <scope>NUCLEOTIDE SEQUENCE [LARGE SCALE GENOMIC DNA]</scope>
</reference>
<dbReference type="EMBL" id="MHTL01000019">
    <property type="protein sequence ID" value="OHA59959.1"/>
    <property type="molecule type" value="Genomic_DNA"/>
</dbReference>
<evidence type="ECO:0000313" key="1">
    <source>
        <dbReference type="EMBL" id="OHA59959.1"/>
    </source>
</evidence>
<gene>
    <name evidence="1" type="ORF">A2569_03410</name>
</gene>